<dbReference type="GeneID" id="93067092"/>
<dbReference type="EMBL" id="CP158270">
    <property type="protein sequence ID" value="XDJ91521.1"/>
    <property type="molecule type" value="Genomic_DNA"/>
</dbReference>
<evidence type="ECO:0000313" key="22">
    <source>
        <dbReference type="EMBL" id="XDJ77244.1"/>
    </source>
</evidence>
<protein>
    <recommendedName>
        <fullName evidence="10">Imidazole glycerol phosphate synthase subunit HisH</fullName>
        <ecNumber evidence="10">4.3.2.10</ecNumber>
    </recommendedName>
    <alternativeName>
        <fullName evidence="10">IGP synthase glutaminase subunit</fullName>
        <ecNumber evidence="10">3.5.1.2</ecNumber>
    </alternativeName>
    <alternativeName>
        <fullName evidence="10">IGP synthase subunit HisH</fullName>
    </alternativeName>
    <alternativeName>
        <fullName evidence="10">ImGP synthase subunit HisH</fullName>
        <shortName evidence="10">IGPS subunit HisH</shortName>
    </alternativeName>
</protein>
<dbReference type="GO" id="GO:0016829">
    <property type="term" value="F:lyase activity"/>
    <property type="evidence" value="ECO:0007669"/>
    <property type="project" value="UniProtKB-KW"/>
</dbReference>
<evidence type="ECO:0000313" key="30">
    <source>
        <dbReference type="Proteomes" id="UP001500573"/>
    </source>
</evidence>
<dbReference type="Proteomes" id="UP001500573">
    <property type="component" value="Unassembled WGS sequence"/>
</dbReference>
<comment type="catalytic activity">
    <reaction evidence="8 10">
        <text>5-[(5-phospho-1-deoxy-D-ribulos-1-ylimino)methylamino]-1-(5-phospho-beta-D-ribosyl)imidazole-4-carboxamide + L-glutamine = D-erythro-1-(imidazol-4-yl)glycerol 3-phosphate + 5-amino-1-(5-phospho-beta-D-ribosyl)imidazole-4-carboxamide + L-glutamate + H(+)</text>
        <dbReference type="Rhea" id="RHEA:24793"/>
        <dbReference type="ChEBI" id="CHEBI:15378"/>
        <dbReference type="ChEBI" id="CHEBI:29985"/>
        <dbReference type="ChEBI" id="CHEBI:58278"/>
        <dbReference type="ChEBI" id="CHEBI:58359"/>
        <dbReference type="ChEBI" id="CHEBI:58475"/>
        <dbReference type="ChEBI" id="CHEBI:58525"/>
        <dbReference type="EC" id="4.3.2.10"/>
    </reaction>
</comment>
<dbReference type="EC" id="3.5.1.2" evidence="10"/>
<dbReference type="InterPro" id="IPR029062">
    <property type="entry name" value="Class_I_gatase-like"/>
</dbReference>
<dbReference type="EMBL" id="CP158257">
    <property type="protein sequence ID" value="XDJ56744.1"/>
    <property type="molecule type" value="Genomic_DNA"/>
</dbReference>
<dbReference type="Gene3D" id="3.40.50.880">
    <property type="match status" value="1"/>
</dbReference>
<dbReference type="NCBIfam" id="TIGR01855">
    <property type="entry name" value="IMP_synth_hisH"/>
    <property type="match status" value="1"/>
</dbReference>
<dbReference type="EMBL" id="CP158268">
    <property type="protein sequence ID" value="XDJ86352.1"/>
    <property type="molecule type" value="Genomic_DNA"/>
</dbReference>
<evidence type="ECO:0000256" key="1">
    <source>
        <dbReference type="ARBA" id="ARBA00005091"/>
    </source>
</evidence>
<dbReference type="PANTHER" id="PTHR42701:SF1">
    <property type="entry name" value="IMIDAZOLE GLYCEROL PHOSPHATE SYNTHASE SUBUNIT HISH"/>
    <property type="match status" value="1"/>
</dbReference>
<evidence type="ECO:0000313" key="19">
    <source>
        <dbReference type="EMBL" id="XDJ66126.1"/>
    </source>
</evidence>
<evidence type="ECO:0000313" key="26">
    <source>
        <dbReference type="EMBL" id="XDJ91521.1"/>
    </source>
</evidence>
<evidence type="ECO:0000313" key="24">
    <source>
        <dbReference type="EMBL" id="XDJ86352.1"/>
    </source>
</evidence>
<evidence type="ECO:0000259" key="12">
    <source>
        <dbReference type="Pfam" id="PF00117"/>
    </source>
</evidence>
<feature type="active site" evidence="10 11">
    <location>
        <position position="194"/>
    </location>
</feature>
<dbReference type="EMBL" id="CP158258">
    <property type="protein sequence ID" value="XDJ59426.1"/>
    <property type="molecule type" value="Genomic_DNA"/>
</dbReference>
<dbReference type="EMBL" id="CP158266">
    <property type="protein sequence ID" value="XDJ82071.1"/>
    <property type="molecule type" value="Genomic_DNA"/>
</dbReference>
<dbReference type="HAMAP" id="MF_00278">
    <property type="entry name" value="HisH"/>
    <property type="match status" value="1"/>
</dbReference>
<dbReference type="EMBL" id="CP158273">
    <property type="protein sequence ID" value="XDJ95894.1"/>
    <property type="molecule type" value="Genomic_DNA"/>
</dbReference>
<keyword evidence="30" id="KW-1185">Reference proteome</keyword>
<dbReference type="SUPFAM" id="SSF52317">
    <property type="entry name" value="Class I glutamine amidotransferase-like"/>
    <property type="match status" value="1"/>
</dbReference>
<reference evidence="13" key="2">
    <citation type="submission" date="2023-12" db="EMBL/GenBank/DDBJ databases">
        <authorList>
            <person name="Sun Q."/>
            <person name="Inoue M."/>
        </authorList>
    </citation>
    <scope>NUCLEOTIDE SEQUENCE</scope>
    <source>
        <strain evidence="13">JCM 15515</strain>
    </source>
</reference>
<feature type="domain" description="Glutamine amidotransferase" evidence="12">
    <location>
        <begin position="5"/>
        <end position="208"/>
    </location>
</feature>
<comment type="subcellular location">
    <subcellularLocation>
        <location evidence="10">Cytoplasm</location>
    </subcellularLocation>
</comment>
<dbReference type="EMBL" id="CP158260">
    <property type="protein sequence ID" value="XDJ62995.1"/>
    <property type="molecule type" value="Genomic_DNA"/>
</dbReference>
<dbReference type="GO" id="GO:0005737">
    <property type="term" value="C:cytoplasm"/>
    <property type="evidence" value="ECO:0007669"/>
    <property type="project" value="UniProtKB-SubCell"/>
</dbReference>
<dbReference type="InterPro" id="IPR010139">
    <property type="entry name" value="Imidazole-glycPsynth_HisH"/>
</dbReference>
<dbReference type="EMBL" id="CP158261">
    <property type="protein sequence ID" value="XDJ66126.1"/>
    <property type="molecule type" value="Genomic_DNA"/>
</dbReference>
<dbReference type="EMBL" id="CP158269">
    <property type="protein sequence ID" value="XDJ87577.1"/>
    <property type="molecule type" value="Genomic_DNA"/>
</dbReference>
<dbReference type="GO" id="GO:0004359">
    <property type="term" value="F:glutaminase activity"/>
    <property type="evidence" value="ECO:0007669"/>
    <property type="project" value="UniProtKB-EC"/>
</dbReference>
<reference evidence="17" key="3">
    <citation type="submission" date="2024-05" db="EMBL/GenBank/DDBJ databases">
        <authorList>
            <person name="Luo Y.-C."/>
            <person name="Nicholds J."/>
            <person name="Mortimer T."/>
            <person name="Maboni G."/>
        </authorList>
    </citation>
    <scope>NUCLEOTIDE SEQUENCE</scope>
    <source>
        <strain evidence="28">124370</strain>
        <strain evidence="29">124566</strain>
        <strain evidence="27">124953</strain>
        <strain evidence="26">130308</strain>
        <strain evidence="25">130416</strain>
        <strain evidence="24">140124</strain>
        <strain evidence="23">143751</strain>
        <strain evidence="22">143769</strain>
        <strain evidence="21">143811</strain>
        <strain evidence="20">143936</strain>
        <strain evidence="19">145849</strain>
        <strain evidence="18">145850</strain>
        <strain evidence="17">145852</strain>
        <strain evidence="16">148131</strain>
        <strain evidence="15">150221</strain>
        <strain evidence="14">153271</strain>
    </source>
</reference>
<evidence type="ECO:0000256" key="6">
    <source>
        <dbReference type="ARBA" id="ARBA00023102"/>
    </source>
</evidence>
<evidence type="ECO:0000313" key="21">
    <source>
        <dbReference type="EMBL" id="XDJ74244.1"/>
    </source>
</evidence>
<organism evidence="17">
    <name type="scientific">Castellaniella ginsengisoli</name>
    <dbReference type="NCBI Taxonomy" id="546114"/>
    <lineage>
        <taxon>Bacteria</taxon>
        <taxon>Pseudomonadati</taxon>
        <taxon>Pseudomonadota</taxon>
        <taxon>Betaproteobacteria</taxon>
        <taxon>Burkholderiales</taxon>
        <taxon>Alcaligenaceae</taxon>
        <taxon>Castellaniella</taxon>
    </lineage>
</organism>
<dbReference type="PIRSF" id="PIRSF000495">
    <property type="entry name" value="Amidotransf_hisH"/>
    <property type="match status" value="1"/>
</dbReference>
<dbReference type="EMBL" id="CP158272">
    <property type="protein sequence ID" value="XDJ98543.1"/>
    <property type="molecule type" value="Genomic_DNA"/>
</dbReference>
<keyword evidence="4 10" id="KW-0378">Hydrolase</keyword>
<evidence type="ECO:0000313" key="17">
    <source>
        <dbReference type="EMBL" id="XDJ59837.1"/>
    </source>
</evidence>
<evidence type="ECO:0000256" key="8">
    <source>
        <dbReference type="ARBA" id="ARBA00047838"/>
    </source>
</evidence>
<evidence type="ECO:0000313" key="27">
    <source>
        <dbReference type="EMBL" id="XDJ92185.1"/>
    </source>
</evidence>
<evidence type="ECO:0000256" key="5">
    <source>
        <dbReference type="ARBA" id="ARBA00022962"/>
    </source>
</evidence>
<keyword evidence="5 10" id="KW-0315">Glutamine amidotransferase</keyword>
<evidence type="ECO:0000256" key="10">
    <source>
        <dbReference type="HAMAP-Rule" id="MF_00278"/>
    </source>
</evidence>
<evidence type="ECO:0000313" key="25">
    <source>
        <dbReference type="EMBL" id="XDJ87577.1"/>
    </source>
</evidence>
<dbReference type="GO" id="GO:0000105">
    <property type="term" value="P:L-histidine biosynthetic process"/>
    <property type="evidence" value="ECO:0007669"/>
    <property type="project" value="UniProtKB-UniRule"/>
</dbReference>
<evidence type="ECO:0000256" key="7">
    <source>
        <dbReference type="ARBA" id="ARBA00023239"/>
    </source>
</evidence>
<dbReference type="EMBL" id="CP158253">
    <property type="protein sequence ID" value="XDJ44038.1"/>
    <property type="molecule type" value="Genomic_DNA"/>
</dbReference>
<feature type="active site" description="Nucleophile" evidence="10 11">
    <location>
        <position position="80"/>
    </location>
</feature>
<comment type="pathway">
    <text evidence="1 10">Amino-acid biosynthesis; L-histidine biosynthesis; L-histidine from 5-phospho-alpha-D-ribose 1-diphosphate: step 5/9.</text>
</comment>
<reference evidence="13 30" key="1">
    <citation type="journal article" date="2019" name="Int. J. Syst. Evol. Microbiol.">
        <title>The Global Catalogue of Microorganisms (GCM) 10K type strain sequencing project: providing services to taxonomists for standard genome sequencing and annotation.</title>
        <authorList>
            <consortium name="The Broad Institute Genomics Platform"/>
            <consortium name="The Broad Institute Genome Sequencing Center for Infectious Disease"/>
            <person name="Wu L."/>
            <person name="Ma J."/>
        </authorList>
    </citation>
    <scope>NUCLEOTIDE SEQUENCE [LARGE SCALE GENOMIC DNA]</scope>
    <source>
        <strain evidence="13 30">JCM 15515</strain>
    </source>
</reference>
<dbReference type="EMBL" id="CP158265">
    <property type="protein sequence ID" value="XDJ77244.1"/>
    <property type="molecule type" value="Genomic_DNA"/>
</dbReference>
<dbReference type="EC" id="4.3.2.10" evidence="10"/>
<dbReference type="KEGG" id="cgin:ABRZ00_06120"/>
<dbReference type="CDD" id="cd01748">
    <property type="entry name" value="GATase1_IGP_Synthase"/>
    <property type="match status" value="1"/>
</dbReference>
<proteinExistence type="inferred from homology"/>
<evidence type="ECO:0000313" key="16">
    <source>
        <dbReference type="EMBL" id="XDJ59426.1"/>
    </source>
</evidence>
<evidence type="ECO:0000313" key="20">
    <source>
        <dbReference type="EMBL" id="XDJ71977.1"/>
    </source>
</evidence>
<dbReference type="AlphaFoldDB" id="A0AB39DZ44"/>
<dbReference type="EMBL" id="CP158263">
    <property type="protein sequence ID" value="XDJ71977.1"/>
    <property type="molecule type" value="Genomic_DNA"/>
</dbReference>
<evidence type="ECO:0000313" key="29">
    <source>
        <dbReference type="EMBL" id="XDJ98543.1"/>
    </source>
</evidence>
<dbReference type="Pfam" id="PF00117">
    <property type="entry name" value="GATase"/>
    <property type="match status" value="1"/>
</dbReference>
<sequence>MIVGIIDYGVGNLGSLAHSLQGHGEVRLLANPLDAIQADRLILPGVGNFSDCALRLHRTGWWSALLDAVLGRYQPLLGICVGMQLLCDLGHEGAEGSDDVGVSGLGLIRGEVRHLSSLGCELRIPHVGWNSIELPSGSTGLFQGIPNGTDFYFVHSYAFDVVDQEDIVATTNYGVLLPVAIRKGLVWGVQFHPEKSSKAGQIFLKNFVLTEVC</sequence>
<dbReference type="EMBL" id="CP158271">
    <property type="protein sequence ID" value="XDJ92185.1"/>
    <property type="molecule type" value="Genomic_DNA"/>
</dbReference>
<dbReference type="EMBL" id="CP158259">
    <property type="protein sequence ID" value="XDJ59837.1"/>
    <property type="molecule type" value="Genomic_DNA"/>
</dbReference>
<keyword evidence="10" id="KW-0963">Cytoplasm</keyword>
<evidence type="ECO:0000256" key="4">
    <source>
        <dbReference type="ARBA" id="ARBA00022801"/>
    </source>
</evidence>
<dbReference type="PANTHER" id="PTHR42701">
    <property type="entry name" value="IMIDAZOLE GLYCEROL PHOSPHATE SYNTHASE SUBUNIT HISH"/>
    <property type="match status" value="1"/>
</dbReference>
<evidence type="ECO:0000313" key="15">
    <source>
        <dbReference type="EMBL" id="XDJ56744.1"/>
    </source>
</evidence>
<evidence type="ECO:0000313" key="13">
    <source>
        <dbReference type="EMBL" id="GAA0772342.1"/>
    </source>
</evidence>
<dbReference type="EMBL" id="BAAAEX010000001">
    <property type="protein sequence ID" value="GAA0772342.1"/>
    <property type="molecule type" value="Genomic_DNA"/>
</dbReference>
<keyword evidence="7 10" id="KW-0456">Lyase</keyword>
<name>A0AB39DZ44_9BURK</name>
<evidence type="ECO:0000256" key="2">
    <source>
        <dbReference type="ARBA" id="ARBA00011152"/>
    </source>
</evidence>
<evidence type="ECO:0000256" key="9">
    <source>
        <dbReference type="ARBA" id="ARBA00049534"/>
    </source>
</evidence>
<keyword evidence="3 10" id="KW-0028">Amino-acid biosynthesis</keyword>
<dbReference type="PROSITE" id="PS51273">
    <property type="entry name" value="GATASE_TYPE_1"/>
    <property type="match status" value="1"/>
</dbReference>
<feature type="active site" evidence="10 11">
    <location>
        <position position="192"/>
    </location>
</feature>
<evidence type="ECO:0000313" key="28">
    <source>
        <dbReference type="EMBL" id="XDJ95894.1"/>
    </source>
</evidence>
<evidence type="ECO:0000256" key="11">
    <source>
        <dbReference type="PIRSR" id="PIRSR000495-1"/>
    </source>
</evidence>
<evidence type="ECO:0000256" key="3">
    <source>
        <dbReference type="ARBA" id="ARBA00022605"/>
    </source>
</evidence>
<keyword evidence="6 10" id="KW-0368">Histidine biosynthesis</keyword>
<accession>A0AB39DZ44</accession>
<evidence type="ECO:0000313" key="23">
    <source>
        <dbReference type="EMBL" id="XDJ82071.1"/>
    </source>
</evidence>
<evidence type="ECO:0000313" key="14">
    <source>
        <dbReference type="EMBL" id="XDJ44038.1"/>
    </source>
</evidence>
<comment type="subunit">
    <text evidence="2 10">Heterodimer of HisH and HisF.</text>
</comment>
<dbReference type="GO" id="GO:0000107">
    <property type="term" value="F:imidazoleglycerol-phosphate synthase activity"/>
    <property type="evidence" value="ECO:0007669"/>
    <property type="project" value="UniProtKB-UniRule"/>
</dbReference>
<comment type="catalytic activity">
    <reaction evidence="9 10">
        <text>L-glutamine + H2O = L-glutamate + NH4(+)</text>
        <dbReference type="Rhea" id="RHEA:15889"/>
        <dbReference type="ChEBI" id="CHEBI:15377"/>
        <dbReference type="ChEBI" id="CHEBI:28938"/>
        <dbReference type="ChEBI" id="CHEBI:29985"/>
        <dbReference type="ChEBI" id="CHEBI:58359"/>
        <dbReference type="EC" id="3.5.1.2"/>
    </reaction>
</comment>
<evidence type="ECO:0000313" key="18">
    <source>
        <dbReference type="EMBL" id="XDJ62995.1"/>
    </source>
</evidence>
<comment type="function">
    <text evidence="10">IGPS catalyzes the conversion of PRFAR and glutamine to IGP, AICAR and glutamate. The HisH subunit catalyzes the hydrolysis of glutamine to glutamate and ammonia as part of the synthesis of IGP and AICAR. The resulting ammonia molecule is channeled to the active site of HisF.</text>
</comment>
<dbReference type="RefSeq" id="WP_343834979.1">
    <property type="nucleotide sequence ID" value="NZ_BAAAEX010000001.1"/>
</dbReference>
<gene>
    <name evidence="10 17" type="primary">hisH</name>
    <name evidence="13" type="synonym">hisH_3</name>
    <name evidence="16" type="ORF">ABRY90_05830</name>
    <name evidence="19" type="ORF">ABRY91_12010</name>
    <name evidence="17" type="ORF">ABRY92_07345</name>
    <name evidence="27" type="ORF">ABRY95_07050</name>
    <name evidence="23" type="ORF">ABRY96_10290</name>
    <name evidence="21" type="ORF">ABRY97_11605</name>
    <name evidence="25" type="ORF">ABRY98_11630</name>
    <name evidence="15" type="ORF">ABRZ00_06120</name>
    <name evidence="14" type="ORF">ABRZ02_10265</name>
    <name evidence="18" type="ORF">ABRZ03_09645</name>
    <name evidence="28" type="ORF">ABRZ05_12520</name>
    <name evidence="20" type="ORF">ABRZ06_00225</name>
    <name evidence="24" type="ORF">ABRZ08_05885</name>
    <name evidence="22" type="ORF">ABRZ10_14060</name>
    <name evidence="29" type="ORF">ABRZ11_12175</name>
    <name evidence="26" type="ORF">ABRZ12_04285</name>
    <name evidence="13" type="ORF">GCM10009108_01180</name>
</gene>
<dbReference type="EMBL" id="CP158264">
    <property type="protein sequence ID" value="XDJ74244.1"/>
    <property type="molecule type" value="Genomic_DNA"/>
</dbReference>
<dbReference type="InterPro" id="IPR017926">
    <property type="entry name" value="GATASE"/>
</dbReference>